<dbReference type="EMBL" id="JACZHT010000005">
    <property type="protein sequence ID" value="MBE1237601.1"/>
    <property type="molecule type" value="Genomic_DNA"/>
</dbReference>
<evidence type="ECO:0000259" key="2">
    <source>
        <dbReference type="Pfam" id="PF01323"/>
    </source>
</evidence>
<sequence>MLVEYVFDTGCPWCLIGKRRFQRALKKRPSLVETVKLRPFVLSPNLPRGGQSWESFLEGKFGEPGKVARVLQAVGEAAAEVGVHMRFDLITRVPNTVDSHRLVRLGETPEQRDALVEALFRAFFEEGRDLTLTGTLVDIGEEQGLERDVVEKRLRSADDVVAVLMESNQCQSRGVRGVPGFIFNRSVAISGAQEEEVFLRMLDTASDLSGVGDPAAEGPGPTAGGGGPGCPGHHR</sequence>
<gene>
    <name evidence="3" type="ORF">IHV25_08060</name>
</gene>
<feature type="domain" description="DSBA-like thioredoxin" evidence="2">
    <location>
        <begin position="3"/>
        <end position="200"/>
    </location>
</feature>
<dbReference type="InterPro" id="IPR036249">
    <property type="entry name" value="Thioredoxin-like_sf"/>
</dbReference>
<proteinExistence type="predicted"/>
<dbReference type="Gene3D" id="3.40.30.10">
    <property type="entry name" value="Glutaredoxin"/>
    <property type="match status" value="1"/>
</dbReference>
<keyword evidence="4" id="KW-1185">Reference proteome</keyword>
<dbReference type="PANTHER" id="PTHR13887:SF41">
    <property type="entry name" value="THIOREDOXIN SUPERFAMILY PROTEIN"/>
    <property type="match status" value="1"/>
</dbReference>
<dbReference type="CDD" id="cd03024">
    <property type="entry name" value="DsbA_FrnE"/>
    <property type="match status" value="1"/>
</dbReference>
<evidence type="ECO:0000313" key="4">
    <source>
        <dbReference type="Proteomes" id="UP000631034"/>
    </source>
</evidence>
<dbReference type="AlphaFoldDB" id="A0A8J6YQ19"/>
<dbReference type="GO" id="GO:0016491">
    <property type="term" value="F:oxidoreductase activity"/>
    <property type="evidence" value="ECO:0007669"/>
    <property type="project" value="InterPro"/>
</dbReference>
<evidence type="ECO:0000313" key="3">
    <source>
        <dbReference type="EMBL" id="MBE1237601.1"/>
    </source>
</evidence>
<dbReference type="Proteomes" id="UP000631034">
    <property type="component" value="Unassembled WGS sequence"/>
</dbReference>
<evidence type="ECO:0000256" key="1">
    <source>
        <dbReference type="SAM" id="MobiDB-lite"/>
    </source>
</evidence>
<name>A0A8J6YQ19_9PROT</name>
<comment type="caution">
    <text evidence="3">The sequence shown here is derived from an EMBL/GenBank/DDBJ whole genome shotgun (WGS) entry which is preliminary data.</text>
</comment>
<dbReference type="PANTHER" id="PTHR13887">
    <property type="entry name" value="GLUTATHIONE S-TRANSFERASE KAPPA"/>
    <property type="match status" value="1"/>
</dbReference>
<dbReference type="InterPro" id="IPR001853">
    <property type="entry name" value="DSBA-like_thioredoxin_dom"/>
</dbReference>
<organism evidence="3 4">
    <name type="scientific">Phaeovibrio sulfidiphilus</name>
    <dbReference type="NCBI Taxonomy" id="1220600"/>
    <lineage>
        <taxon>Bacteria</taxon>
        <taxon>Pseudomonadati</taxon>
        <taxon>Pseudomonadota</taxon>
        <taxon>Alphaproteobacteria</taxon>
        <taxon>Rhodospirillales</taxon>
        <taxon>Rhodospirillaceae</taxon>
        <taxon>Phaeovibrio</taxon>
    </lineage>
</organism>
<dbReference type="Pfam" id="PF01323">
    <property type="entry name" value="DSBA"/>
    <property type="match status" value="1"/>
</dbReference>
<feature type="compositionally biased region" description="Gly residues" evidence="1">
    <location>
        <begin position="221"/>
        <end position="235"/>
    </location>
</feature>
<feature type="region of interest" description="Disordered" evidence="1">
    <location>
        <begin position="209"/>
        <end position="235"/>
    </location>
</feature>
<protein>
    <submittedName>
        <fullName evidence="3">DsbA family oxidoreductase</fullName>
    </submittedName>
</protein>
<accession>A0A8J6YQ19</accession>
<reference evidence="3" key="1">
    <citation type="submission" date="2020-10" db="EMBL/GenBank/DDBJ databases">
        <title>Genome sequence of the unusual species of purple photosynthetic bacteria, Phaeovibrio sulfidiphilus DSM 23193, type strain.</title>
        <authorList>
            <person name="Kyndt J.A."/>
            <person name="Meyer T.E."/>
        </authorList>
    </citation>
    <scope>NUCLEOTIDE SEQUENCE</scope>
    <source>
        <strain evidence="3">DSM 23193</strain>
    </source>
</reference>
<dbReference type="RefSeq" id="WP_192534598.1">
    <property type="nucleotide sequence ID" value="NZ_JACZHT010000005.1"/>
</dbReference>
<dbReference type="SUPFAM" id="SSF52833">
    <property type="entry name" value="Thioredoxin-like"/>
    <property type="match status" value="1"/>
</dbReference>